<dbReference type="WBParaSite" id="BTMF_0001670401-mRNA-1">
    <property type="protein sequence ID" value="BTMF_0001670401-mRNA-1"/>
    <property type="gene ID" value="BTMF_0001670401"/>
</dbReference>
<dbReference type="Proteomes" id="UP000280834">
    <property type="component" value="Unassembled WGS sequence"/>
</dbReference>
<evidence type="ECO:0000313" key="1">
    <source>
        <dbReference type="EMBL" id="VDO50565.1"/>
    </source>
</evidence>
<proteinExistence type="predicted"/>
<name>A0A0R3R9J1_9BILA</name>
<evidence type="ECO:0000313" key="2">
    <source>
        <dbReference type="Proteomes" id="UP000280834"/>
    </source>
</evidence>
<dbReference type="AlphaFoldDB" id="A0A0R3R9J1"/>
<organism evidence="3">
    <name type="scientific">Brugia timori</name>
    <dbReference type="NCBI Taxonomy" id="42155"/>
    <lineage>
        <taxon>Eukaryota</taxon>
        <taxon>Metazoa</taxon>
        <taxon>Ecdysozoa</taxon>
        <taxon>Nematoda</taxon>
        <taxon>Chromadorea</taxon>
        <taxon>Rhabditida</taxon>
        <taxon>Spirurina</taxon>
        <taxon>Spiruromorpha</taxon>
        <taxon>Filarioidea</taxon>
        <taxon>Onchocercidae</taxon>
        <taxon>Brugia</taxon>
    </lineage>
</organism>
<reference evidence="1 2" key="2">
    <citation type="submission" date="2018-11" db="EMBL/GenBank/DDBJ databases">
        <authorList>
            <consortium name="Pathogen Informatics"/>
        </authorList>
    </citation>
    <scope>NUCLEOTIDE SEQUENCE [LARGE SCALE GENOMIC DNA]</scope>
</reference>
<dbReference type="EMBL" id="UZAG01021472">
    <property type="protein sequence ID" value="VDO50565.1"/>
    <property type="molecule type" value="Genomic_DNA"/>
</dbReference>
<gene>
    <name evidence="1" type="ORF">BTMF_LOCUS14677</name>
</gene>
<dbReference type="STRING" id="42155.A0A0R3R9J1"/>
<keyword evidence="2" id="KW-1185">Reference proteome</keyword>
<sequence length="102" mass="12024">MEKYGKLFIVKKPLYNELNSTKRNDRDWKAIVKATEENILTAGSYRWKFKDSNNEISVENKLTAWIVDKLYQLKEKSTSKPVKDIGQYLTRLVLRNEVVVRS</sequence>
<evidence type="ECO:0000313" key="3">
    <source>
        <dbReference type="WBParaSite" id="BTMF_0001670401-mRNA-1"/>
    </source>
</evidence>
<reference evidence="3" key="1">
    <citation type="submission" date="2017-02" db="UniProtKB">
        <authorList>
            <consortium name="WormBaseParasite"/>
        </authorList>
    </citation>
    <scope>IDENTIFICATION</scope>
</reference>
<protein>
    <submittedName>
        <fullName evidence="3">Transposase</fullName>
    </submittedName>
</protein>
<accession>A0A0R3R9J1</accession>